<name>A0A699X5B5_TANCI</name>
<comment type="caution">
    <text evidence="1">The sequence shown here is derived from an EMBL/GenBank/DDBJ whole genome shotgun (WGS) entry which is preliminary data.</text>
</comment>
<dbReference type="AlphaFoldDB" id="A0A699X5B5"/>
<reference evidence="1" key="1">
    <citation type="journal article" date="2019" name="Sci. Rep.">
        <title>Draft genome of Tanacetum cinerariifolium, the natural source of mosquito coil.</title>
        <authorList>
            <person name="Yamashiro T."/>
            <person name="Shiraishi A."/>
            <person name="Satake H."/>
            <person name="Nakayama K."/>
        </authorList>
    </citation>
    <scope>NUCLEOTIDE SEQUENCE</scope>
</reference>
<gene>
    <name evidence="1" type="ORF">Tci_926648</name>
</gene>
<proteinExistence type="predicted"/>
<organism evidence="1">
    <name type="scientific">Tanacetum cinerariifolium</name>
    <name type="common">Dalmatian daisy</name>
    <name type="synonym">Chrysanthemum cinerariifolium</name>
    <dbReference type="NCBI Taxonomy" id="118510"/>
    <lineage>
        <taxon>Eukaryota</taxon>
        <taxon>Viridiplantae</taxon>
        <taxon>Streptophyta</taxon>
        <taxon>Embryophyta</taxon>
        <taxon>Tracheophyta</taxon>
        <taxon>Spermatophyta</taxon>
        <taxon>Magnoliopsida</taxon>
        <taxon>eudicotyledons</taxon>
        <taxon>Gunneridae</taxon>
        <taxon>Pentapetalae</taxon>
        <taxon>asterids</taxon>
        <taxon>campanulids</taxon>
        <taxon>Asterales</taxon>
        <taxon>Asteraceae</taxon>
        <taxon>Asteroideae</taxon>
        <taxon>Anthemideae</taxon>
        <taxon>Anthemidinae</taxon>
        <taxon>Tanacetum</taxon>
    </lineage>
</organism>
<feature type="non-terminal residue" evidence="1">
    <location>
        <position position="51"/>
    </location>
</feature>
<dbReference type="EMBL" id="BKCJ011808879">
    <property type="protein sequence ID" value="GFD54679.1"/>
    <property type="molecule type" value="Genomic_DNA"/>
</dbReference>
<protein>
    <submittedName>
        <fullName evidence="1">Retrovirus-related Pol polyprotein from transposon TNT 1-94</fullName>
    </submittedName>
</protein>
<accession>A0A699X5B5</accession>
<evidence type="ECO:0000313" key="1">
    <source>
        <dbReference type="EMBL" id="GFD54679.1"/>
    </source>
</evidence>
<sequence length="51" mass="5794">MLLMQAHDNIVVLDKEKLLFIAGEKPNTFDDDVDEAPIQDLALNENHIFQA</sequence>